<feature type="compositionally biased region" description="Low complexity" evidence="10">
    <location>
        <begin position="662"/>
        <end position="675"/>
    </location>
</feature>
<evidence type="ECO:0000256" key="2">
    <source>
        <dbReference type="ARBA" id="ARBA00022527"/>
    </source>
</evidence>
<dbReference type="PANTHER" id="PTHR47634">
    <property type="entry name" value="PROTEIN KINASE DOMAIN-CONTAINING PROTEIN-RELATED"/>
    <property type="match status" value="1"/>
</dbReference>
<feature type="compositionally biased region" description="Basic and acidic residues" evidence="10">
    <location>
        <begin position="334"/>
        <end position="343"/>
    </location>
</feature>
<accession>A0AAD5W1H0</accession>
<dbReference type="GO" id="GO:0005524">
    <property type="term" value="F:ATP binding"/>
    <property type="evidence" value="ECO:0007669"/>
    <property type="project" value="UniProtKB-UniRule"/>
</dbReference>
<feature type="region of interest" description="Disordered" evidence="10">
    <location>
        <begin position="557"/>
        <end position="701"/>
    </location>
</feature>
<keyword evidence="2" id="KW-0723">Serine/threonine-protein kinase</keyword>
<dbReference type="InterPro" id="IPR008271">
    <property type="entry name" value="Ser/Thr_kinase_AS"/>
</dbReference>
<keyword evidence="6 9" id="KW-0067">ATP-binding</keyword>
<reference evidence="12" key="1">
    <citation type="submission" date="2022-07" db="EMBL/GenBank/DDBJ databases">
        <title>Genome Sequence of Leucocoprinus birnbaumii.</title>
        <authorList>
            <person name="Buettner E."/>
        </authorList>
    </citation>
    <scope>NUCLEOTIDE SEQUENCE</scope>
    <source>
        <strain evidence="12">VT141</strain>
    </source>
</reference>
<dbReference type="PROSITE" id="PS50011">
    <property type="entry name" value="PROTEIN_KINASE_DOM"/>
    <property type="match status" value="1"/>
</dbReference>
<evidence type="ECO:0000256" key="7">
    <source>
        <dbReference type="ARBA" id="ARBA00047899"/>
    </source>
</evidence>
<dbReference type="GO" id="GO:0005737">
    <property type="term" value="C:cytoplasm"/>
    <property type="evidence" value="ECO:0007669"/>
    <property type="project" value="TreeGrafter"/>
</dbReference>
<dbReference type="AlphaFoldDB" id="A0AAD5W1H0"/>
<evidence type="ECO:0000256" key="10">
    <source>
        <dbReference type="SAM" id="MobiDB-lite"/>
    </source>
</evidence>
<proteinExistence type="predicted"/>
<evidence type="ECO:0000256" key="3">
    <source>
        <dbReference type="ARBA" id="ARBA00022679"/>
    </source>
</evidence>
<dbReference type="GO" id="GO:0050684">
    <property type="term" value="P:regulation of mRNA processing"/>
    <property type="evidence" value="ECO:0007669"/>
    <property type="project" value="TreeGrafter"/>
</dbReference>
<feature type="compositionally biased region" description="Polar residues" evidence="10">
    <location>
        <begin position="297"/>
        <end position="312"/>
    </location>
</feature>
<dbReference type="Proteomes" id="UP001213000">
    <property type="component" value="Unassembled WGS sequence"/>
</dbReference>
<dbReference type="InterPro" id="IPR051334">
    <property type="entry name" value="SRPK"/>
</dbReference>
<dbReference type="PANTHER" id="PTHR47634:SF9">
    <property type="entry name" value="PROTEIN KINASE DOMAIN-CONTAINING PROTEIN-RELATED"/>
    <property type="match status" value="1"/>
</dbReference>
<gene>
    <name evidence="12" type="ORF">NP233_g617</name>
</gene>
<dbReference type="InterPro" id="IPR000719">
    <property type="entry name" value="Prot_kinase_dom"/>
</dbReference>
<evidence type="ECO:0000256" key="6">
    <source>
        <dbReference type="ARBA" id="ARBA00022840"/>
    </source>
</evidence>
<dbReference type="PROSITE" id="PS00108">
    <property type="entry name" value="PROTEIN_KINASE_ST"/>
    <property type="match status" value="1"/>
</dbReference>
<dbReference type="Gene3D" id="1.10.510.10">
    <property type="entry name" value="Transferase(Phosphotransferase) domain 1"/>
    <property type="match status" value="2"/>
</dbReference>
<protein>
    <recommendedName>
        <fullName evidence="1">non-specific serine/threonine protein kinase</fullName>
        <ecNumber evidence="1">2.7.11.1</ecNumber>
    </recommendedName>
</protein>
<feature type="compositionally biased region" description="Low complexity" evidence="10">
    <location>
        <begin position="313"/>
        <end position="329"/>
    </location>
</feature>
<feature type="compositionally biased region" description="Low complexity" evidence="10">
    <location>
        <begin position="557"/>
        <end position="574"/>
    </location>
</feature>
<sequence>MALKQPCIKYQYVVTPSGPKILPVDEPAYKDEESPADYNVGGYLPVKIGDTFKHGRYRVVRKLGWGHFSTVWLVKDTQNHCHSALKVVKSAGRYAETARDEIKLLTHVSSFSPTHPGRPHIVSFFDSFSHQGPESSHVCIVFEPLGENLLALIERNKKKGVPKALVKVITKQVLLGLQYLHDECDLVHTDIKPENILISIPEIEAHIQTELAQASSPTSRRVGVPLPTKSRAGVSIPYNPSRARRQVQIFNSQPLSSPGRSWGRSAGQPSAGRPNESGSGGNSVPGSYFAQMHISRLTGSTSHSNGPSGATNGLSSSVPKVSSGLSSYSTHTGDIVRKSEKKSSLGLNASQAPPPLTRTDALSSSTSSSSSSISSTMASTTIGSSSMTSTPPTSLSNSIGNVVAGFMGLAKVATEVNSRLAGPSHFEPEPVAERAGLPVRTAKGKERESVEGGSGSAASNSWKVNLGLSSSWKEKVSSSLASLRSTASADTKPQLTTAPDHQLMRSSSGISSSSFWKDPGTAPLAPAVVVSANARADGQPDVSEFFPLPDVILPSAQHAGSATSGSSSVTATPARPSPTGTPLPVDSKKARLDAPSLLTQTAPGRPVSGAKRAVPRPSPPKQISQLSAHMHTRHPPSSSHCDCLGHQPKRTTKSRTTARVLNSQQSPNSTNTSTSDTMGLKPSAPPPTPVASPTSSHFSPSYINDLDRASLPPDYIVPPISVKIADLGNATPSTKHFTEDIQTRQYRAPEAILGRRDWDARADIWSVACVVFELLTAEYLFDPQGQGELFTKDDDHMAQIIELMGDFPLELKMGGKYSRELFDHTGALRYIRTLKPWPLKRVMIEKYSSSEADALDLCSFLEPMLVIDMHKRKRARDLIDHPWLIPTEADGIVTEW</sequence>
<feature type="region of interest" description="Disordered" evidence="10">
    <location>
        <begin position="421"/>
        <end position="459"/>
    </location>
</feature>
<feature type="compositionally biased region" description="Polar residues" evidence="10">
    <location>
        <begin position="250"/>
        <end position="259"/>
    </location>
</feature>
<organism evidence="12 13">
    <name type="scientific">Leucocoprinus birnbaumii</name>
    <dbReference type="NCBI Taxonomy" id="56174"/>
    <lineage>
        <taxon>Eukaryota</taxon>
        <taxon>Fungi</taxon>
        <taxon>Dikarya</taxon>
        <taxon>Basidiomycota</taxon>
        <taxon>Agaricomycotina</taxon>
        <taxon>Agaricomycetes</taxon>
        <taxon>Agaricomycetidae</taxon>
        <taxon>Agaricales</taxon>
        <taxon>Agaricineae</taxon>
        <taxon>Agaricaceae</taxon>
        <taxon>Leucocoprinus</taxon>
    </lineage>
</organism>
<dbReference type="EC" id="2.7.11.1" evidence="1"/>
<keyword evidence="4 9" id="KW-0547">Nucleotide-binding</keyword>
<feature type="region of interest" description="Disordered" evidence="10">
    <location>
        <begin position="483"/>
        <end position="516"/>
    </location>
</feature>
<keyword evidence="13" id="KW-1185">Reference proteome</keyword>
<feature type="domain" description="Protein kinase" evidence="11">
    <location>
        <begin position="57"/>
        <end position="884"/>
    </location>
</feature>
<evidence type="ECO:0000259" key="11">
    <source>
        <dbReference type="PROSITE" id="PS50011"/>
    </source>
</evidence>
<feature type="region of interest" description="Disordered" evidence="10">
    <location>
        <begin position="250"/>
        <end position="395"/>
    </location>
</feature>
<evidence type="ECO:0000313" key="13">
    <source>
        <dbReference type="Proteomes" id="UP001213000"/>
    </source>
</evidence>
<evidence type="ECO:0000256" key="1">
    <source>
        <dbReference type="ARBA" id="ARBA00012513"/>
    </source>
</evidence>
<dbReference type="GO" id="GO:0005634">
    <property type="term" value="C:nucleus"/>
    <property type="evidence" value="ECO:0007669"/>
    <property type="project" value="TreeGrafter"/>
</dbReference>
<dbReference type="GO" id="GO:0004674">
    <property type="term" value="F:protein serine/threonine kinase activity"/>
    <property type="evidence" value="ECO:0007669"/>
    <property type="project" value="UniProtKB-KW"/>
</dbReference>
<feature type="compositionally biased region" description="Low complexity" evidence="10">
    <location>
        <begin position="361"/>
        <end position="395"/>
    </location>
</feature>
<dbReference type="SMART" id="SM00220">
    <property type="entry name" value="S_TKc"/>
    <property type="match status" value="1"/>
</dbReference>
<evidence type="ECO:0000256" key="9">
    <source>
        <dbReference type="PROSITE-ProRule" id="PRU10141"/>
    </source>
</evidence>
<evidence type="ECO:0000256" key="8">
    <source>
        <dbReference type="ARBA" id="ARBA00048679"/>
    </source>
</evidence>
<comment type="catalytic activity">
    <reaction evidence="7">
        <text>L-threonyl-[protein] + ATP = O-phospho-L-threonyl-[protein] + ADP + H(+)</text>
        <dbReference type="Rhea" id="RHEA:46608"/>
        <dbReference type="Rhea" id="RHEA-COMP:11060"/>
        <dbReference type="Rhea" id="RHEA-COMP:11605"/>
        <dbReference type="ChEBI" id="CHEBI:15378"/>
        <dbReference type="ChEBI" id="CHEBI:30013"/>
        <dbReference type="ChEBI" id="CHEBI:30616"/>
        <dbReference type="ChEBI" id="CHEBI:61977"/>
        <dbReference type="ChEBI" id="CHEBI:456216"/>
        <dbReference type="EC" id="2.7.11.1"/>
    </reaction>
</comment>
<dbReference type="PROSITE" id="PS00107">
    <property type="entry name" value="PROTEIN_KINASE_ATP"/>
    <property type="match status" value="1"/>
</dbReference>
<keyword evidence="3" id="KW-0808">Transferase</keyword>
<comment type="catalytic activity">
    <reaction evidence="8">
        <text>L-seryl-[protein] + ATP = O-phospho-L-seryl-[protein] + ADP + H(+)</text>
        <dbReference type="Rhea" id="RHEA:17989"/>
        <dbReference type="Rhea" id="RHEA-COMP:9863"/>
        <dbReference type="Rhea" id="RHEA-COMP:11604"/>
        <dbReference type="ChEBI" id="CHEBI:15378"/>
        <dbReference type="ChEBI" id="CHEBI:29999"/>
        <dbReference type="ChEBI" id="CHEBI:30616"/>
        <dbReference type="ChEBI" id="CHEBI:83421"/>
        <dbReference type="ChEBI" id="CHEBI:456216"/>
        <dbReference type="EC" id="2.7.11.1"/>
    </reaction>
</comment>
<dbReference type="InterPro" id="IPR011009">
    <property type="entry name" value="Kinase-like_dom_sf"/>
</dbReference>
<dbReference type="Gene3D" id="3.30.200.20">
    <property type="entry name" value="Phosphorylase Kinase, domain 1"/>
    <property type="match status" value="1"/>
</dbReference>
<dbReference type="FunFam" id="1.10.510.10:FF:000275">
    <property type="entry name" value="SRSF protein kinase 2 isoform X3"/>
    <property type="match status" value="1"/>
</dbReference>
<dbReference type="InterPro" id="IPR017441">
    <property type="entry name" value="Protein_kinase_ATP_BS"/>
</dbReference>
<evidence type="ECO:0000256" key="5">
    <source>
        <dbReference type="ARBA" id="ARBA00022777"/>
    </source>
</evidence>
<dbReference type="EMBL" id="JANIEX010000018">
    <property type="protein sequence ID" value="KAJ3576142.1"/>
    <property type="molecule type" value="Genomic_DNA"/>
</dbReference>
<dbReference type="Pfam" id="PF00069">
    <property type="entry name" value="Pkinase"/>
    <property type="match status" value="2"/>
</dbReference>
<keyword evidence="5" id="KW-0418">Kinase</keyword>
<feature type="region of interest" description="Disordered" evidence="10">
    <location>
        <begin position="211"/>
        <end position="238"/>
    </location>
</feature>
<dbReference type="SUPFAM" id="SSF56112">
    <property type="entry name" value="Protein kinase-like (PK-like)"/>
    <property type="match status" value="1"/>
</dbReference>
<evidence type="ECO:0000313" key="12">
    <source>
        <dbReference type="EMBL" id="KAJ3576142.1"/>
    </source>
</evidence>
<name>A0AAD5W1H0_9AGAR</name>
<comment type="caution">
    <text evidence="12">The sequence shown here is derived from an EMBL/GenBank/DDBJ whole genome shotgun (WGS) entry which is preliminary data.</text>
</comment>
<dbReference type="GO" id="GO:0000245">
    <property type="term" value="P:spliceosomal complex assembly"/>
    <property type="evidence" value="ECO:0007669"/>
    <property type="project" value="TreeGrafter"/>
</dbReference>
<feature type="binding site" evidence="9">
    <location>
        <position position="86"/>
    </location>
    <ligand>
        <name>ATP</name>
        <dbReference type="ChEBI" id="CHEBI:30616"/>
    </ligand>
</feature>
<evidence type="ECO:0000256" key="4">
    <source>
        <dbReference type="ARBA" id="ARBA00022741"/>
    </source>
</evidence>